<evidence type="ECO:0000256" key="3">
    <source>
        <dbReference type="ARBA" id="ARBA00022729"/>
    </source>
</evidence>
<dbReference type="InterPro" id="IPR002557">
    <property type="entry name" value="Chitin-bd_dom"/>
</dbReference>
<dbReference type="PANTHER" id="PTHR46698:SF7">
    <property type="entry name" value="VWFD DOMAIN-CONTAINING PROTEIN"/>
    <property type="match status" value="1"/>
</dbReference>
<dbReference type="GO" id="GO:0008061">
    <property type="term" value="F:chitin binding"/>
    <property type="evidence" value="ECO:0007669"/>
    <property type="project" value="InterPro"/>
</dbReference>
<dbReference type="Gene3D" id="6.20.200.20">
    <property type="match status" value="2"/>
</dbReference>
<dbReference type="SUPFAM" id="SSF57603">
    <property type="entry name" value="FnI-like domain"/>
    <property type="match status" value="39"/>
</dbReference>
<feature type="domain" description="VWFC" evidence="6">
    <location>
        <begin position="1241"/>
        <end position="1317"/>
    </location>
</feature>
<evidence type="ECO:0000313" key="9">
    <source>
        <dbReference type="RefSeq" id="XP_036363455.1"/>
    </source>
</evidence>
<name>A0A7E6F844_9MOLL</name>
<dbReference type="InterPro" id="IPR008037">
    <property type="entry name" value="Pacifastin_dom"/>
</dbReference>
<dbReference type="Pfam" id="PF23334">
    <property type="entry name" value="VWC2L_2nd"/>
    <property type="match status" value="1"/>
</dbReference>
<dbReference type="PROSITE" id="PS50184">
    <property type="entry name" value="VWFC_2"/>
    <property type="match status" value="2"/>
</dbReference>
<dbReference type="PANTHER" id="PTHR46698">
    <property type="entry name" value="CROSSVEINLESS 2"/>
    <property type="match status" value="1"/>
</dbReference>
<dbReference type="SMART" id="SM00214">
    <property type="entry name" value="VWC"/>
    <property type="match status" value="25"/>
</dbReference>
<organism evidence="8 9">
    <name type="scientific">Octopus sinensis</name>
    <name type="common">East Asian common octopus</name>
    <dbReference type="NCBI Taxonomy" id="2607531"/>
    <lineage>
        <taxon>Eukaryota</taxon>
        <taxon>Metazoa</taxon>
        <taxon>Spiralia</taxon>
        <taxon>Lophotrochozoa</taxon>
        <taxon>Mollusca</taxon>
        <taxon>Cephalopoda</taxon>
        <taxon>Coleoidea</taxon>
        <taxon>Octopodiformes</taxon>
        <taxon>Octopoda</taxon>
        <taxon>Incirrata</taxon>
        <taxon>Octopodidae</taxon>
        <taxon>Octopus</taxon>
    </lineage>
</organism>
<dbReference type="GO" id="GO:0030414">
    <property type="term" value="F:peptidase inhibitor activity"/>
    <property type="evidence" value="ECO:0007669"/>
    <property type="project" value="InterPro"/>
</dbReference>
<feature type="chain" id="PRO_5028813774" evidence="5">
    <location>
        <begin position="22"/>
        <end position="3270"/>
    </location>
</feature>
<dbReference type="Pfam" id="PF05375">
    <property type="entry name" value="Pacifastin_I"/>
    <property type="match status" value="3"/>
</dbReference>
<dbReference type="GO" id="GO:0030513">
    <property type="term" value="P:positive regulation of BMP signaling pathway"/>
    <property type="evidence" value="ECO:0007669"/>
    <property type="project" value="TreeGrafter"/>
</dbReference>
<comment type="subcellular location">
    <subcellularLocation>
        <location evidence="1">Secreted</location>
    </subcellularLocation>
</comment>
<dbReference type="InterPro" id="IPR036508">
    <property type="entry name" value="Chitin-bd_dom_sf"/>
</dbReference>
<accession>A0A7E6F844</accession>
<dbReference type="InterPro" id="IPR001007">
    <property type="entry name" value="VWF_dom"/>
</dbReference>
<feature type="region of interest" description="Disordered" evidence="4">
    <location>
        <begin position="2308"/>
        <end position="2332"/>
    </location>
</feature>
<protein>
    <submittedName>
        <fullName evidence="9">Uncharacterized protein LOC115217671</fullName>
    </submittedName>
</protein>
<feature type="domain" description="VWFC" evidence="6">
    <location>
        <begin position="84"/>
        <end position="152"/>
    </location>
</feature>
<evidence type="ECO:0000256" key="2">
    <source>
        <dbReference type="ARBA" id="ARBA00022525"/>
    </source>
</evidence>
<evidence type="ECO:0000256" key="4">
    <source>
        <dbReference type="SAM" id="MobiDB-lite"/>
    </source>
</evidence>
<dbReference type="Proteomes" id="UP000515154">
    <property type="component" value="Linkage group LG11"/>
</dbReference>
<keyword evidence="3 5" id="KW-0732">Signal</keyword>
<evidence type="ECO:0000256" key="5">
    <source>
        <dbReference type="SAM" id="SignalP"/>
    </source>
</evidence>
<dbReference type="InterPro" id="IPR052424">
    <property type="entry name" value="Kielin_Chordin-BMP_Reg"/>
</dbReference>
<keyword evidence="2" id="KW-0964">Secreted</keyword>
<feature type="signal peptide" evidence="5">
    <location>
        <begin position="1"/>
        <end position="21"/>
    </location>
</feature>
<dbReference type="PROSITE" id="PS50940">
    <property type="entry name" value="CHIT_BIND_II"/>
    <property type="match status" value="1"/>
</dbReference>
<dbReference type="GO" id="GO:0005576">
    <property type="term" value="C:extracellular region"/>
    <property type="evidence" value="ECO:0007669"/>
    <property type="project" value="UniProtKB-SubCell"/>
</dbReference>
<evidence type="ECO:0000256" key="1">
    <source>
        <dbReference type="ARBA" id="ARBA00004613"/>
    </source>
</evidence>
<dbReference type="SMART" id="SM00215">
    <property type="entry name" value="VWC_out"/>
    <property type="match status" value="22"/>
</dbReference>
<reference evidence="9" key="1">
    <citation type="submission" date="2025-08" db="UniProtKB">
        <authorList>
            <consortium name="RefSeq"/>
        </authorList>
    </citation>
    <scope>IDENTIFICATION</scope>
</reference>
<sequence>MAIAAVALLAILLSSFTNIIAKNQDILCTPNSTKYVRHPIDCRRWFRCSSKPMVEMPRCMLGKRFSLKTSSCVAITDPNNDCRGFCVHKGDQYFIGETFMGQTVCDKCLCSDNRGTIICSNICKNATKCIRNEHIYGIGMYFLESDGCNTCKCKPKVGIVCTNMTCTVDKVFCFFGKNIYATGDSFVHPDGQRNCVCRIDGTAYCKFRNIKPVSSDPNKCLYMGKEYDIGDIFPFNDVCNMCECLAKGRYACSKWNCLENHDFGASLKQTKKNCTYKGKIYRITEIFKDSGSCSVCSCLISTEVRCVKKNCTKLISIGKVHILSEKKKFCTYNGQKYKVAEVFLGDNGCSKCFCPASGKVKCVKKACSRLISVVHKSLPKKFCTYKGHEYRVAQVFLGDDGCSKCTCPVSGEVTCMKRTCVTIKEVVTTSTTTTTTTTTPIPFCMYNGYKYDKNDEFAGVDGCSKCSCKESGVVTCIKQICSDSNNNPAPPKTSCIYNERTYGEGEEFEGADGCSKCLCSGSGLVTCMKQVCTKSRNGQAMKRSLSTTKKIYLSESCTYNNVVYKIGVKFMSINGCDTCYCMLSKEIICTKKKCNAEKSRQKKTSSVCRYNGQIYIFGQTFTAVDKCNQCGCKANGNIVCTKTICPATTTKAIPIRKGDTSAICRYHGKIYIFGQTFISIDKCNQCSCRSKGNVECTQKICSPQSEAHLLETTTEKVNLYAECRYNGRIYIFGQTFPSVDKCNQCSCKNKGVISCGKKTCAPQKMQAAEKIDITVECRYNGKSYVFGQTFLATDKCNQCSCKSKGKIVCAKEKCQENTAQKSRKSSSVCRYNGQVYIIGQIFVAIDKCNRCSCKPQGIIICTKQTCPPPQKEAYLTESGGERKINIFAVCRYKGRTYVLGETFTAEDKCNECSCKRKGAVICTKKPVCSPTIAEISVKCHYNGKTYTIGVTFNAADKCNKCTCKAKGNVDCTTKICVFSETHEISVKCKYGIKIYIVGETFPAADNCNKCSCKPKGIVECTKRICLSSGSQETTTHKIDIFAVCHYYGHIYLFGQSFKSVDRCNQCTCQRKGNTVCTKKKCLPMNTQGTAITLISCHYNGKVYKFGQTFAAIDKCNQCACMTKGSVVCTKRICLSTGIQVTKLECHYNGKVYIIGKTFMAIDKCNQCTCKYTGVVLCTEKICPLTEIAVTKIECRYYGKVYIFGQTFIAIDKCNHCTCKSTGIVACTEKICSLSKTTVTKVECRYEGKIYVIGQTFIAIDKCNQCTCKPTGDVLCTEKICPPTKITVTKIECSYNGKIYVIGQTFESADECNQCICKYTGAVICTEKKCPFSKTKVTKIECRYYGKAYIIGQTFEAVDKCNQCICKYTGAVVCTEKICPYSKITVTKVECHYDGKVYVIGQMFIAIDKCNQCTCKPSGDVLCSEKICSHSKTTVTKVECHYDGKVYVIGQMFIAIDKCNQCTCKPSGDVLCSEKICSHSKTTVTKLECHYDGKVYVIGQTFIAIDKCNQCTCKPSGDVLCSEKICSHSKTTVTKVECHYDGKVYVIGQTFIAIDKCNQCTCKPSGDVLCSEKICSHSKTTVTKLECRYYGKLYLIGQTFVAVDKCNRCTCKSTGVVVCSEKICPLPKTTVTKVECHYNGKVFVIGQNFISIDKCNQCTCKPSGDVQCTEKKCSTPKTTETKECRYFGKVYFIGQTFIAIDKCNQCTCKYTGAVVCTEKKCSLLKTTGVKLQCHYYGKVYIIGQTFIAIDKCNQCTCKPTGAIVCTEKSCAALKNEVFLSENTTPKIEILFNCHYNGKTFVFGQSFSSADRCNTCSCKNKGTVTCTKKLCSASKNKVTTTTSISSTLRVCNYRGKSFRIEETFLAEDKCNHCTCKTDGNVVCTRKACSNATDEGKPKSSPKCYYHGKIYVIGQAFIAIDSCNQCSCKTYGKVVCSEKKCPSSTTPETTAKKKEMTVICRYQGHLYIFGQVFMTRDKCNKCSCKSKGKVKCTEKKCTSATIPETTTQKKESSEKCYYDGEIYILGQVFMAKDQCNQCGCKTKGKVECTLKKCPPPTTPATTTVECRYEKQVYMLGDIFIAVDKCNKCSCKAKGKVECTKLKCSLSTTTETTLKKIETLFKCFYNGQVHTFGEVFIAVDKCNKCSCKAKGKVVCSKKKCPSSSTPEPTKCYYNGKMYILEQIFVAVDKCNQCSCKLKGKVECTERKCSATTAVGATLKNDTSSKCEYNGRMYIVGKVFVAIDKCNNCSCKPKGEVDCTKKKCPVPTTPEPTIQFKEFAVKCYYNGKIYMSGQLFIAADKCNNCSCQSNGKAVCSEKKCPPSSTPETTKQKNETSGKCSYNGQVYMFGQIFIAIDKCNNCSCKSKEKVECSEKKCPPSTTPATTPQTNETSAKCSYHGQIYAFGQIFTAVDKCNNCSCKSKGKVECTEKKCLPSTTPETTTQIKENFFLCRYHGNVYIIGQTFTAEDKCNTCSCKSNRTITCTERKCTSGKSQGLLSDITTQKIDILIECNYSGKTYKFGQTFIAVDKCNQCTCKTKGNVTCTTKTCPPKTSEVTTTQKIDIFIECLYNGKTYQYGQTFLAVDKCNKCSCMTKGSIICSQKKCLSSAAQETTTQKIDIFVVCRYNGQIFKFGQTFTAIDKCNKCICKRKGNIVCTKNTCLSAQTAPRSTTTAKPFKLHTNTVSCVYEGYVYTVHATFLARDGCNQCSCMYNGKVLCTKKPCSIFSAMVGERSPSQTNAGTKCSYHGKIYKITETFVAIDQCNSCECIFPGQVLCTHNICEQSKGKRAEAQASQINKYPIINLEMKCFYHGKIYKITETFISVDECNSCECIYPGRVICGQSICEETIVAKPMPNPSLTVALTCEYDGVTYKAGISFISADGCNKCRCTPQGKIACLKSVCPAKVFTERKETMHIKLNPNPLTKSYTCLYNGFFFEVGEVFNSVDDCDTCECKKTKQVVCTKNTKCLPVIQIPPTAKLECRFQGISYKIGTVFVSKDGCSTCKCSTELRIMCSDSFCIPKIEKQPTTTVPLPVVTSVVYCKHDGAFYRFGRIFHAGDGCNLCGCSLLGKVICTKKSCNEMHKPTLPPFPLKTEMFLNMCFYKGRLYNLGSMYTSEDGCVRCVCRSKKSMQCKKNSCANSGKSKASVTVMCKSENACYSVDSIFITIDGCSSCRCQKSGKVRCTKICGWKSKKGAKKRNLVKCVYEMKVYYAGARFLSKEGCKTCFCLTSGSVYCTSGNCKEKPRKKLTCTGEQAKKMTSSWYALEGNSEEDEFVY</sequence>
<feature type="domain" description="Chitin-binding type-2" evidence="7">
    <location>
        <begin position="25"/>
        <end position="84"/>
    </location>
</feature>
<dbReference type="RefSeq" id="XP_036363455.1">
    <property type="nucleotide sequence ID" value="XM_036507562.1"/>
</dbReference>
<dbReference type="Gene3D" id="2.10.70.10">
    <property type="entry name" value="Complement Module, domain 1"/>
    <property type="match status" value="26"/>
</dbReference>
<dbReference type="SUPFAM" id="SSF57625">
    <property type="entry name" value="Invertebrate chitin-binding proteins"/>
    <property type="match status" value="1"/>
</dbReference>
<proteinExistence type="predicted"/>
<evidence type="ECO:0000259" key="6">
    <source>
        <dbReference type="PROSITE" id="PS50184"/>
    </source>
</evidence>
<evidence type="ECO:0000313" key="8">
    <source>
        <dbReference type="Proteomes" id="UP000515154"/>
    </source>
</evidence>
<gene>
    <name evidence="9" type="primary">LOC115217671</name>
</gene>
<dbReference type="KEGG" id="osn:115217671"/>
<keyword evidence="8" id="KW-1185">Reference proteome</keyword>
<evidence type="ECO:0000259" key="7">
    <source>
        <dbReference type="PROSITE" id="PS50940"/>
    </source>
</evidence>